<dbReference type="InterPro" id="IPR029044">
    <property type="entry name" value="Nucleotide-diphossugar_trans"/>
</dbReference>
<dbReference type="CDD" id="cd02513">
    <property type="entry name" value="CMP-NeuAc_Synthase"/>
    <property type="match status" value="1"/>
</dbReference>
<dbReference type="PANTHER" id="PTHR21485">
    <property type="entry name" value="HAD SUPERFAMILY MEMBERS CMAS AND KDSC"/>
    <property type="match status" value="1"/>
</dbReference>
<dbReference type="AlphaFoldDB" id="A0A5J4R003"/>
<keyword evidence="1" id="KW-0548">Nucleotidyltransferase</keyword>
<proteinExistence type="predicted"/>
<dbReference type="Pfam" id="PF02348">
    <property type="entry name" value="CTP_transf_3"/>
    <property type="match status" value="1"/>
</dbReference>
<dbReference type="PANTHER" id="PTHR21485:SF6">
    <property type="entry name" value="N-ACYLNEURAMINATE CYTIDYLYLTRANSFERASE-RELATED"/>
    <property type="match status" value="1"/>
</dbReference>
<dbReference type="EMBL" id="SNRY01002120">
    <property type="protein sequence ID" value="KAA6326694.1"/>
    <property type="molecule type" value="Genomic_DNA"/>
</dbReference>
<dbReference type="InterPro" id="IPR050793">
    <property type="entry name" value="CMP-NeuNAc_synthase"/>
</dbReference>
<dbReference type="InterPro" id="IPR003329">
    <property type="entry name" value="Cytidylyl_trans"/>
</dbReference>
<organism evidence="1">
    <name type="scientific">termite gut metagenome</name>
    <dbReference type="NCBI Taxonomy" id="433724"/>
    <lineage>
        <taxon>unclassified sequences</taxon>
        <taxon>metagenomes</taxon>
        <taxon>organismal metagenomes</taxon>
    </lineage>
</organism>
<keyword evidence="1" id="KW-0808">Transferase</keyword>
<dbReference type="EC" id="2.7.7.43" evidence="1"/>
<dbReference type="GO" id="GO:0008781">
    <property type="term" value="F:N-acylneuraminate cytidylyltransferase activity"/>
    <property type="evidence" value="ECO:0007669"/>
    <property type="project" value="UniProtKB-EC"/>
</dbReference>
<comment type="caution">
    <text evidence="1">The sequence shown here is derived from an EMBL/GenBank/DDBJ whole genome shotgun (WGS) entry which is preliminary data.</text>
</comment>
<dbReference type="SUPFAM" id="SSF53448">
    <property type="entry name" value="Nucleotide-diphospho-sugar transferases"/>
    <property type="match status" value="1"/>
</dbReference>
<dbReference type="Gene3D" id="3.90.550.10">
    <property type="entry name" value="Spore Coat Polysaccharide Biosynthesis Protein SpsA, Chain A"/>
    <property type="match status" value="1"/>
</dbReference>
<name>A0A5J4R003_9ZZZZ</name>
<accession>A0A5J4R003</accession>
<gene>
    <name evidence="1" type="ORF">EZS27_024233</name>
</gene>
<sequence length="236" mass="27879">MIQDDFVFFLPTRKGSERVKNKNTRTFANIEGGILAIKIQQLLNVKRINKIIISTNDPLTIEIAESFKNSKIRIILRPDYLCLSSTVLDDFIKYIPTVIDAHNIFWVHTTSPFANEQVYNLAIDTYIDKVLVKREYDSMLSVTKIQNFLWSKREKQGVNFDRNVIKWPRTQDLEPLYEINSAFFINSIESYFTYNDRIGKNPYLFELNKIQSFDIDWEDDFELAEYIYKSLNKVDE</sequence>
<reference evidence="1" key="1">
    <citation type="submission" date="2019-03" db="EMBL/GenBank/DDBJ databases">
        <title>Single cell metagenomics reveals metabolic interactions within the superorganism composed of flagellate Streblomastix strix and complex community of Bacteroidetes bacteria on its surface.</title>
        <authorList>
            <person name="Treitli S.C."/>
            <person name="Kolisko M."/>
            <person name="Husnik F."/>
            <person name="Keeling P."/>
            <person name="Hampl V."/>
        </authorList>
    </citation>
    <scope>NUCLEOTIDE SEQUENCE</scope>
    <source>
        <strain evidence="1">STM</strain>
    </source>
</reference>
<evidence type="ECO:0000313" key="1">
    <source>
        <dbReference type="EMBL" id="KAA6326694.1"/>
    </source>
</evidence>
<protein>
    <submittedName>
        <fullName evidence="1">N-acylneuraminate cytidylyltransferase</fullName>
        <ecNumber evidence="1">2.7.7.43</ecNumber>
    </submittedName>
</protein>